<protein>
    <submittedName>
        <fullName evidence="1">Uncharacterized protein</fullName>
    </submittedName>
</protein>
<comment type="caution">
    <text evidence="1">The sequence shown here is derived from an EMBL/GenBank/DDBJ whole genome shotgun (WGS) entry which is preliminary data.</text>
</comment>
<gene>
    <name evidence="1" type="ORF">QJS10_CPA05g01658</name>
</gene>
<reference evidence="1" key="1">
    <citation type="journal article" date="2023" name="Nat. Commun.">
        <title>Diploid and tetraploid genomes of Acorus and the evolution of monocots.</title>
        <authorList>
            <person name="Ma L."/>
            <person name="Liu K.W."/>
            <person name="Li Z."/>
            <person name="Hsiao Y.Y."/>
            <person name="Qi Y."/>
            <person name="Fu T."/>
            <person name="Tang G.D."/>
            <person name="Zhang D."/>
            <person name="Sun W.H."/>
            <person name="Liu D.K."/>
            <person name="Li Y."/>
            <person name="Chen G.Z."/>
            <person name="Liu X.D."/>
            <person name="Liao X.Y."/>
            <person name="Jiang Y.T."/>
            <person name="Yu X."/>
            <person name="Hao Y."/>
            <person name="Huang J."/>
            <person name="Zhao X.W."/>
            <person name="Ke S."/>
            <person name="Chen Y.Y."/>
            <person name="Wu W.L."/>
            <person name="Hsu J.L."/>
            <person name="Lin Y.F."/>
            <person name="Huang M.D."/>
            <person name="Li C.Y."/>
            <person name="Huang L."/>
            <person name="Wang Z.W."/>
            <person name="Zhao X."/>
            <person name="Zhong W.Y."/>
            <person name="Peng D.H."/>
            <person name="Ahmad S."/>
            <person name="Lan S."/>
            <person name="Zhang J.S."/>
            <person name="Tsai W.C."/>
            <person name="Van de Peer Y."/>
            <person name="Liu Z.J."/>
        </authorList>
    </citation>
    <scope>NUCLEOTIDE SEQUENCE</scope>
    <source>
        <strain evidence="1">CP</strain>
    </source>
</reference>
<proteinExistence type="predicted"/>
<dbReference type="AlphaFoldDB" id="A0AAV9EXI9"/>
<organism evidence="1 2">
    <name type="scientific">Acorus calamus</name>
    <name type="common">Sweet flag</name>
    <dbReference type="NCBI Taxonomy" id="4465"/>
    <lineage>
        <taxon>Eukaryota</taxon>
        <taxon>Viridiplantae</taxon>
        <taxon>Streptophyta</taxon>
        <taxon>Embryophyta</taxon>
        <taxon>Tracheophyta</taxon>
        <taxon>Spermatophyta</taxon>
        <taxon>Magnoliopsida</taxon>
        <taxon>Liliopsida</taxon>
        <taxon>Acoraceae</taxon>
        <taxon>Acorus</taxon>
    </lineage>
</organism>
<name>A0AAV9EXI9_ACOCL</name>
<keyword evidence="2" id="KW-1185">Reference proteome</keyword>
<evidence type="ECO:0000313" key="1">
    <source>
        <dbReference type="EMBL" id="KAK1317553.1"/>
    </source>
</evidence>
<reference evidence="1" key="2">
    <citation type="submission" date="2023-06" db="EMBL/GenBank/DDBJ databases">
        <authorList>
            <person name="Ma L."/>
            <person name="Liu K.-W."/>
            <person name="Li Z."/>
            <person name="Hsiao Y.-Y."/>
            <person name="Qi Y."/>
            <person name="Fu T."/>
            <person name="Tang G."/>
            <person name="Zhang D."/>
            <person name="Sun W.-H."/>
            <person name="Liu D.-K."/>
            <person name="Li Y."/>
            <person name="Chen G.-Z."/>
            <person name="Liu X.-D."/>
            <person name="Liao X.-Y."/>
            <person name="Jiang Y.-T."/>
            <person name="Yu X."/>
            <person name="Hao Y."/>
            <person name="Huang J."/>
            <person name="Zhao X.-W."/>
            <person name="Ke S."/>
            <person name="Chen Y.-Y."/>
            <person name="Wu W.-L."/>
            <person name="Hsu J.-L."/>
            <person name="Lin Y.-F."/>
            <person name="Huang M.-D."/>
            <person name="Li C.-Y."/>
            <person name="Huang L."/>
            <person name="Wang Z.-W."/>
            <person name="Zhao X."/>
            <person name="Zhong W.-Y."/>
            <person name="Peng D.-H."/>
            <person name="Ahmad S."/>
            <person name="Lan S."/>
            <person name="Zhang J.-S."/>
            <person name="Tsai W.-C."/>
            <person name="Van De Peer Y."/>
            <person name="Liu Z.-J."/>
        </authorList>
    </citation>
    <scope>NUCLEOTIDE SEQUENCE</scope>
    <source>
        <strain evidence="1">CP</strain>
        <tissue evidence="1">Leaves</tissue>
    </source>
</reference>
<evidence type="ECO:0000313" key="2">
    <source>
        <dbReference type="Proteomes" id="UP001180020"/>
    </source>
</evidence>
<sequence>MKRLYVSKLLGAQAFDALCPIRWEERLRLEAVLRDKVVAMEIINMSEELHEASNNEIIRMMRGMREGDGVDKAGELVKGVVEIVQTFNMLDFVMVLRGVDVQGIKGRIDDVYREV</sequence>
<dbReference type="Proteomes" id="UP001180020">
    <property type="component" value="Unassembled WGS sequence"/>
</dbReference>
<accession>A0AAV9EXI9</accession>
<dbReference type="EMBL" id="JAUJYO010000005">
    <property type="protein sequence ID" value="KAK1317553.1"/>
    <property type="molecule type" value="Genomic_DNA"/>
</dbReference>